<dbReference type="HOGENOM" id="CLU_1130402_0_0_1"/>
<accession>W1P4Y5</accession>
<name>W1P4Y5_AMBTC</name>
<organism evidence="1 2">
    <name type="scientific">Amborella trichopoda</name>
    <dbReference type="NCBI Taxonomy" id="13333"/>
    <lineage>
        <taxon>Eukaryota</taxon>
        <taxon>Viridiplantae</taxon>
        <taxon>Streptophyta</taxon>
        <taxon>Embryophyta</taxon>
        <taxon>Tracheophyta</taxon>
        <taxon>Spermatophyta</taxon>
        <taxon>Magnoliopsida</taxon>
        <taxon>Amborellales</taxon>
        <taxon>Amborellaceae</taxon>
        <taxon>Amborella</taxon>
    </lineage>
</organism>
<evidence type="ECO:0000313" key="2">
    <source>
        <dbReference type="Proteomes" id="UP000017836"/>
    </source>
</evidence>
<dbReference type="AlphaFoldDB" id="W1P4Y5"/>
<proteinExistence type="predicted"/>
<keyword evidence="2" id="KW-1185">Reference proteome</keyword>
<dbReference type="EMBL" id="KI394095">
    <property type="protein sequence ID" value="ERN04952.1"/>
    <property type="molecule type" value="Genomic_DNA"/>
</dbReference>
<gene>
    <name evidence="1" type="ORF">AMTR_s00080p00146850</name>
</gene>
<sequence>MVASRGHPIFILQLRRRLRPRCLSSTLMVNIYRGKPTLFPIYDNCLQEPPKVPINAGHPTSQPFSSSHLDPCPVLASQSLSFQSPLNEVANPFSQTTPLPPSTPLVQTPATSLTVLAENLPIQTLNLLLLHPYYSSSPLVTSTSHPSFESLPNSNGDIQYPPSFPLTLVPYFLFLQPLSLLLPTSSLLALPIENHTLPPPSEPHHEPSIFNMPRDQKKKPAYPGWVLSANLTKTTKYHAHLSASRS</sequence>
<dbReference type="Gramene" id="ERN04952">
    <property type="protein sequence ID" value="ERN04952"/>
    <property type="gene ID" value="AMTR_s00080p00146850"/>
</dbReference>
<evidence type="ECO:0000313" key="1">
    <source>
        <dbReference type="EMBL" id="ERN04952.1"/>
    </source>
</evidence>
<protein>
    <submittedName>
        <fullName evidence="1">Uncharacterized protein</fullName>
    </submittedName>
</protein>
<reference evidence="2" key="1">
    <citation type="journal article" date="2013" name="Science">
        <title>The Amborella genome and the evolution of flowering plants.</title>
        <authorList>
            <consortium name="Amborella Genome Project"/>
        </authorList>
    </citation>
    <scope>NUCLEOTIDE SEQUENCE [LARGE SCALE GENOMIC DNA]</scope>
</reference>
<dbReference type="Proteomes" id="UP000017836">
    <property type="component" value="Unassembled WGS sequence"/>
</dbReference>